<reference evidence="2 3" key="1">
    <citation type="submission" date="2018-10" db="EMBL/GenBank/DDBJ databases">
        <authorList>
            <person name="Chen W.-M."/>
        </authorList>
    </citation>
    <scope>NUCLEOTIDE SEQUENCE [LARGE SCALE GENOMIC DNA]</scope>
    <source>
        <strain evidence="2 3">THS-13</strain>
    </source>
</reference>
<dbReference type="Gene3D" id="3.40.710.10">
    <property type="entry name" value="DD-peptidase/beta-lactamase superfamily"/>
    <property type="match status" value="1"/>
</dbReference>
<dbReference type="GO" id="GO:0016787">
    <property type="term" value="F:hydrolase activity"/>
    <property type="evidence" value="ECO:0007669"/>
    <property type="project" value="UniProtKB-KW"/>
</dbReference>
<dbReference type="RefSeq" id="WP_123211367.1">
    <property type="nucleotide sequence ID" value="NZ_RJVO01000003.1"/>
</dbReference>
<dbReference type="Proteomes" id="UP000282106">
    <property type="component" value="Unassembled WGS sequence"/>
</dbReference>
<dbReference type="InterPro" id="IPR052907">
    <property type="entry name" value="Beta-lactamase/esterase"/>
</dbReference>
<keyword evidence="2" id="KW-0378">Hydrolase</keyword>
<gene>
    <name evidence="2" type="ORF">ED208_07990</name>
</gene>
<evidence type="ECO:0000259" key="1">
    <source>
        <dbReference type="Pfam" id="PF00144"/>
    </source>
</evidence>
<organism evidence="2 3">
    <name type="scientific">Stagnimonas aquatica</name>
    <dbReference type="NCBI Taxonomy" id="2689987"/>
    <lineage>
        <taxon>Bacteria</taxon>
        <taxon>Pseudomonadati</taxon>
        <taxon>Pseudomonadota</taxon>
        <taxon>Gammaproteobacteria</taxon>
        <taxon>Nevskiales</taxon>
        <taxon>Nevskiaceae</taxon>
        <taxon>Stagnimonas</taxon>
    </lineage>
</organism>
<comment type="caution">
    <text evidence="2">The sequence shown here is derived from an EMBL/GenBank/DDBJ whole genome shotgun (WGS) entry which is preliminary data.</text>
</comment>
<proteinExistence type="predicted"/>
<dbReference type="InterPro" id="IPR012338">
    <property type="entry name" value="Beta-lactam/transpept-like"/>
</dbReference>
<dbReference type="FunCoup" id="A0A3N0VE09">
    <property type="interactions" value="118"/>
</dbReference>
<feature type="domain" description="Beta-lactamase-related" evidence="1">
    <location>
        <begin position="46"/>
        <end position="396"/>
    </location>
</feature>
<name>A0A3N0VE09_9GAMM</name>
<dbReference type="AlphaFoldDB" id="A0A3N0VE09"/>
<accession>A0A3N0VE09</accession>
<dbReference type="PANTHER" id="PTHR43319">
    <property type="entry name" value="BETA-LACTAMASE-RELATED"/>
    <property type="match status" value="1"/>
</dbReference>
<dbReference type="EMBL" id="RJVO01000003">
    <property type="protein sequence ID" value="ROH90912.1"/>
    <property type="molecule type" value="Genomic_DNA"/>
</dbReference>
<dbReference type="InParanoid" id="A0A3N0VE09"/>
<dbReference type="SUPFAM" id="SSF56601">
    <property type="entry name" value="beta-lactamase/transpeptidase-like"/>
    <property type="match status" value="1"/>
</dbReference>
<sequence length="420" mass="45035">MPLPSPRGLLPAQVAVPRALSGVQTFGAEVAPESVGLSRSAIQTVDRALAAVYRSGAYPAASLCLRKHGQVVFHRAYGHARGNGPREPAGSERQLLDLDTPVCLFSASKAVTAILVHQLAEEGGVDLDAPVAHYLPEFGRNGKAGVTLGEVLSHRAGVPGLKIPKAERRVEMLNDWDGVIERICAAPGGRLRPVAYHAITGGFVLGEVIRRVTGQTIQQYLDAKLRRPLGMKYFQYGLAPEHRERVALNYSAGMPVLFPVAPLIERALIVPFDEVVSASNTPAFMDAVIPAGNLYATAEELSRFFQMLLDGGVWQGRRILKEETIARAVQPRGRTVPDAMLLLPMRYSEGMMLGGPMSLFGPATGGVYGHLGFMNILGWADPARALSGALLVTGKAVLGPHLLPWAALMAIIGRQLRTSN</sequence>
<dbReference type="PANTHER" id="PTHR43319:SF3">
    <property type="entry name" value="BETA-LACTAMASE-RELATED DOMAIN-CONTAINING PROTEIN"/>
    <property type="match status" value="1"/>
</dbReference>
<keyword evidence="3" id="KW-1185">Reference proteome</keyword>
<protein>
    <submittedName>
        <fullName evidence="2">Class A beta-lactamase-related serine hydrolase</fullName>
    </submittedName>
</protein>
<evidence type="ECO:0000313" key="3">
    <source>
        <dbReference type="Proteomes" id="UP000282106"/>
    </source>
</evidence>
<dbReference type="InterPro" id="IPR001466">
    <property type="entry name" value="Beta-lactam-related"/>
</dbReference>
<evidence type="ECO:0000313" key="2">
    <source>
        <dbReference type="EMBL" id="ROH90912.1"/>
    </source>
</evidence>
<dbReference type="Pfam" id="PF00144">
    <property type="entry name" value="Beta-lactamase"/>
    <property type="match status" value="1"/>
</dbReference>